<evidence type="ECO:0000313" key="11">
    <source>
        <dbReference type="EMBL" id="NKC33900.1"/>
    </source>
</evidence>
<dbReference type="CDD" id="cd00075">
    <property type="entry name" value="HATPase"/>
    <property type="match status" value="1"/>
</dbReference>
<dbReference type="SUPFAM" id="SSF47384">
    <property type="entry name" value="Homodimeric domain of signal transducing histidine kinase"/>
    <property type="match status" value="1"/>
</dbReference>
<evidence type="ECO:0000256" key="8">
    <source>
        <dbReference type="SAM" id="MobiDB-lite"/>
    </source>
</evidence>
<keyword evidence="4" id="KW-0808">Transferase</keyword>
<keyword evidence="12" id="KW-1185">Reference proteome</keyword>
<feature type="domain" description="Histidine kinase" evidence="10">
    <location>
        <begin position="268"/>
        <end position="496"/>
    </location>
</feature>
<dbReference type="Proteomes" id="UP000787635">
    <property type="component" value="Unassembled WGS sequence"/>
</dbReference>
<keyword evidence="7 9" id="KW-0472">Membrane</keyword>
<dbReference type="CDD" id="cd00082">
    <property type="entry name" value="HisKA"/>
    <property type="match status" value="1"/>
</dbReference>
<dbReference type="SUPFAM" id="SSF55785">
    <property type="entry name" value="PYP-like sensor domain (PAS domain)"/>
    <property type="match status" value="1"/>
</dbReference>
<dbReference type="Pfam" id="PF08448">
    <property type="entry name" value="PAS_4"/>
    <property type="match status" value="1"/>
</dbReference>
<gene>
    <name evidence="11" type="ORF">HEQ75_23785</name>
</gene>
<proteinExistence type="predicted"/>
<evidence type="ECO:0000256" key="3">
    <source>
        <dbReference type="ARBA" id="ARBA00022553"/>
    </source>
</evidence>
<evidence type="ECO:0000313" key="12">
    <source>
        <dbReference type="Proteomes" id="UP000787635"/>
    </source>
</evidence>
<dbReference type="InterPro" id="IPR003594">
    <property type="entry name" value="HATPase_dom"/>
</dbReference>
<dbReference type="InterPro" id="IPR005467">
    <property type="entry name" value="His_kinase_dom"/>
</dbReference>
<keyword evidence="9" id="KW-0812">Transmembrane</keyword>
<keyword evidence="9" id="KW-1133">Transmembrane helix</keyword>
<name>A0ABX1EAN6_9PROT</name>
<evidence type="ECO:0000259" key="10">
    <source>
        <dbReference type="PROSITE" id="PS50109"/>
    </source>
</evidence>
<dbReference type="PANTHER" id="PTHR45453">
    <property type="entry name" value="PHOSPHATE REGULON SENSOR PROTEIN PHOR"/>
    <property type="match status" value="1"/>
</dbReference>
<dbReference type="Pfam" id="PF00512">
    <property type="entry name" value="HisKA"/>
    <property type="match status" value="1"/>
</dbReference>
<dbReference type="InterPro" id="IPR004358">
    <property type="entry name" value="Sig_transdc_His_kin-like_C"/>
</dbReference>
<comment type="catalytic activity">
    <reaction evidence="1">
        <text>ATP + protein L-histidine = ADP + protein N-phospho-L-histidine.</text>
        <dbReference type="EC" id="2.7.13.3"/>
    </reaction>
</comment>
<evidence type="ECO:0000256" key="1">
    <source>
        <dbReference type="ARBA" id="ARBA00000085"/>
    </source>
</evidence>
<dbReference type="InterPro" id="IPR013656">
    <property type="entry name" value="PAS_4"/>
</dbReference>
<dbReference type="InterPro" id="IPR036890">
    <property type="entry name" value="HATPase_C_sf"/>
</dbReference>
<dbReference type="PROSITE" id="PS50109">
    <property type="entry name" value="HIS_KIN"/>
    <property type="match status" value="1"/>
</dbReference>
<evidence type="ECO:0000256" key="4">
    <source>
        <dbReference type="ARBA" id="ARBA00022679"/>
    </source>
</evidence>
<protein>
    <recommendedName>
        <fullName evidence="2">histidine kinase</fullName>
        <ecNumber evidence="2">2.7.13.3</ecNumber>
    </recommendedName>
</protein>
<dbReference type="EMBL" id="JAAVNE010000058">
    <property type="protein sequence ID" value="NKC33900.1"/>
    <property type="molecule type" value="Genomic_DNA"/>
</dbReference>
<dbReference type="SMART" id="SM00387">
    <property type="entry name" value="HATPase_c"/>
    <property type="match status" value="1"/>
</dbReference>
<keyword evidence="6" id="KW-0902">Two-component regulatory system</keyword>
<dbReference type="SUPFAM" id="SSF55874">
    <property type="entry name" value="ATPase domain of HSP90 chaperone/DNA topoisomerase II/histidine kinase"/>
    <property type="match status" value="1"/>
</dbReference>
<dbReference type="InterPro" id="IPR035965">
    <property type="entry name" value="PAS-like_dom_sf"/>
</dbReference>
<evidence type="ECO:0000256" key="2">
    <source>
        <dbReference type="ARBA" id="ARBA00012438"/>
    </source>
</evidence>
<keyword evidence="5" id="KW-0418">Kinase</keyword>
<reference evidence="11 12" key="1">
    <citation type="submission" date="2020-03" db="EMBL/GenBank/DDBJ databases">
        <title>Roseomonas selenitidurans sp. nov. isolated from urban soil.</title>
        <authorList>
            <person name="Liu H."/>
        </authorList>
    </citation>
    <scope>NUCLEOTIDE SEQUENCE [LARGE SCALE GENOMIC DNA]</scope>
    <source>
        <strain evidence="11 12">BU-1</strain>
    </source>
</reference>
<dbReference type="InterPro" id="IPR003661">
    <property type="entry name" value="HisK_dim/P_dom"/>
</dbReference>
<dbReference type="Gene3D" id="1.10.287.130">
    <property type="match status" value="1"/>
</dbReference>
<keyword evidence="3" id="KW-0597">Phosphoprotein</keyword>
<evidence type="ECO:0000256" key="9">
    <source>
        <dbReference type="SAM" id="Phobius"/>
    </source>
</evidence>
<dbReference type="PANTHER" id="PTHR45453:SF1">
    <property type="entry name" value="PHOSPHATE REGULON SENSOR PROTEIN PHOR"/>
    <property type="match status" value="1"/>
</dbReference>
<dbReference type="SMART" id="SM00388">
    <property type="entry name" value="HisKA"/>
    <property type="match status" value="1"/>
</dbReference>
<dbReference type="Gene3D" id="3.30.450.20">
    <property type="entry name" value="PAS domain"/>
    <property type="match status" value="1"/>
</dbReference>
<evidence type="ECO:0000256" key="7">
    <source>
        <dbReference type="ARBA" id="ARBA00023136"/>
    </source>
</evidence>
<dbReference type="InterPro" id="IPR036097">
    <property type="entry name" value="HisK_dim/P_sf"/>
</dbReference>
<dbReference type="InterPro" id="IPR000014">
    <property type="entry name" value="PAS"/>
</dbReference>
<feature type="transmembrane region" description="Helical" evidence="9">
    <location>
        <begin position="67"/>
        <end position="88"/>
    </location>
</feature>
<dbReference type="Pfam" id="PF02518">
    <property type="entry name" value="HATPase_c"/>
    <property type="match status" value="1"/>
</dbReference>
<feature type="region of interest" description="Disordered" evidence="8">
    <location>
        <begin position="11"/>
        <end position="31"/>
    </location>
</feature>
<feature type="transmembrane region" description="Helical" evidence="9">
    <location>
        <begin position="40"/>
        <end position="60"/>
    </location>
</feature>
<dbReference type="PRINTS" id="PR00344">
    <property type="entry name" value="BCTRLSENSOR"/>
</dbReference>
<evidence type="ECO:0000256" key="5">
    <source>
        <dbReference type="ARBA" id="ARBA00022777"/>
    </source>
</evidence>
<dbReference type="CDD" id="cd00130">
    <property type="entry name" value="PAS"/>
    <property type="match status" value="1"/>
</dbReference>
<sequence>MATPWWCNRPRRPARLAPEPPGSRREGLTVPIPEPRPSRWLAGAALIGGVPAIALLLLLLGGAVETAPGMLALGATILAALTVSRIWMGNLGSLAAALRQAADGESMVPELAGPLLLPAVAEVAEVARRVARALQARTEQVSSLRQADVAIIERLPDPLVVLDAGGAPLRANSEARAMFGASPGIASGSDLGALLRHPALADAVAAALAGGEPQHADIVLPVPVPRELRVHAVPMDPPLSDGGRLLLVLSDRTRDRAVERMRADFVANASHELRTPLASLIGFIETLRGPAEDDREARARFLGIMAEQADRMRRLIDDLLGLSRIEITEHQPPTGRVDLGALAAAEVEAMGPVLGARGARVALEAEPGLVAAPADAGQLAQVLRNLLENAARYGREDGTIQLAVGRAEPGGNARWPARPGLVISVTDEGPGIARHHLSRLTERFYRVDRGRGRHAGGTGLGLAIVKHIVNRHRGQLLIESEEGVGSTFRVWLPAETPGGD</sequence>
<organism evidence="11 12">
    <name type="scientific">Falsiroseomonas selenitidurans</name>
    <dbReference type="NCBI Taxonomy" id="2716335"/>
    <lineage>
        <taxon>Bacteria</taxon>
        <taxon>Pseudomonadati</taxon>
        <taxon>Pseudomonadota</taxon>
        <taxon>Alphaproteobacteria</taxon>
        <taxon>Acetobacterales</taxon>
        <taxon>Roseomonadaceae</taxon>
        <taxon>Falsiroseomonas</taxon>
    </lineage>
</organism>
<evidence type="ECO:0000256" key="6">
    <source>
        <dbReference type="ARBA" id="ARBA00023012"/>
    </source>
</evidence>
<comment type="caution">
    <text evidence="11">The sequence shown here is derived from an EMBL/GenBank/DDBJ whole genome shotgun (WGS) entry which is preliminary data.</text>
</comment>
<dbReference type="EC" id="2.7.13.3" evidence="2"/>
<dbReference type="InterPro" id="IPR050351">
    <property type="entry name" value="BphY/WalK/GraS-like"/>
</dbReference>
<accession>A0ABX1EAN6</accession>
<dbReference type="Gene3D" id="3.30.565.10">
    <property type="entry name" value="Histidine kinase-like ATPase, C-terminal domain"/>
    <property type="match status" value="1"/>
</dbReference>